<reference evidence="3 4" key="1">
    <citation type="submission" date="2017-08" db="EMBL/GenBank/DDBJ databases">
        <title>The complete genome sequence of a Mycoplasma hyopneumoniae isolate in Korea.</title>
        <authorList>
            <person name="Han J."/>
            <person name="Lee N."/>
        </authorList>
    </citation>
    <scope>NUCLEOTIDE SEQUENCE [LARGE SCALE GENOMIC DNA]</scope>
    <source>
        <strain evidence="3 4">KM014</strain>
    </source>
</reference>
<dbReference type="UniPathway" id="UPA00537">
    <property type="reaction ID" value="UER00595"/>
</dbReference>
<organism evidence="3 4">
    <name type="scientific">Mesomycoplasma hyopneumoniae</name>
    <name type="common">Mycoplasma hyopneumoniae</name>
    <dbReference type="NCBI Taxonomy" id="2099"/>
    <lineage>
        <taxon>Bacteria</taxon>
        <taxon>Bacillati</taxon>
        <taxon>Mycoplasmatota</taxon>
        <taxon>Mycoplasmoidales</taxon>
        <taxon>Metamycoplasmataceae</taxon>
        <taxon>Mesomycoplasma</taxon>
    </lineage>
</organism>
<dbReference type="GO" id="GO:0017118">
    <property type="term" value="F:lipoyltransferase activity"/>
    <property type="evidence" value="ECO:0007669"/>
    <property type="project" value="TreeGrafter"/>
</dbReference>
<keyword evidence="3" id="KW-0436">Ligase</keyword>
<proteinExistence type="predicted"/>
<dbReference type="EMBL" id="CP022714">
    <property type="protein sequence ID" value="ASU14418.1"/>
    <property type="molecule type" value="Genomic_DNA"/>
</dbReference>
<evidence type="ECO:0000259" key="2">
    <source>
        <dbReference type="PROSITE" id="PS51733"/>
    </source>
</evidence>
<dbReference type="Pfam" id="PF21948">
    <property type="entry name" value="LplA-B_cat"/>
    <property type="match status" value="1"/>
</dbReference>
<dbReference type="Gene3D" id="3.30.930.10">
    <property type="entry name" value="Bira Bifunctional Protein, Domain 2"/>
    <property type="match status" value="1"/>
</dbReference>
<dbReference type="GO" id="GO:0005737">
    <property type="term" value="C:cytoplasm"/>
    <property type="evidence" value="ECO:0007669"/>
    <property type="project" value="TreeGrafter"/>
</dbReference>
<dbReference type="AlphaFoldDB" id="A0A223MA32"/>
<dbReference type="PANTHER" id="PTHR12561:SF3">
    <property type="entry name" value="LIPOYLTRANSFERASE 1, MITOCHONDRIAL"/>
    <property type="match status" value="1"/>
</dbReference>
<dbReference type="InterPro" id="IPR045864">
    <property type="entry name" value="aa-tRNA-synth_II/BPL/LPL"/>
</dbReference>
<dbReference type="GO" id="GO:0016979">
    <property type="term" value="F:lipoate-protein ligase activity"/>
    <property type="evidence" value="ECO:0007669"/>
    <property type="project" value="UniProtKB-EC"/>
</dbReference>
<gene>
    <name evidence="3" type="ORF">CIB43_00522</name>
</gene>
<evidence type="ECO:0000313" key="3">
    <source>
        <dbReference type="EMBL" id="ASU14418.1"/>
    </source>
</evidence>
<protein>
    <submittedName>
        <fullName evidence="3">Lipoate--protein ligase 1</fullName>
        <ecNumber evidence="3">6.3.1.20</ecNumber>
    </submittedName>
</protein>
<dbReference type="PANTHER" id="PTHR12561">
    <property type="entry name" value="LIPOATE-PROTEIN LIGASE"/>
    <property type="match status" value="1"/>
</dbReference>
<dbReference type="InterPro" id="IPR004562">
    <property type="entry name" value="LipoylTrfase_LipoateP_Ligase"/>
</dbReference>
<sequence length="78" mass="9349">MKIYTTKNTSPFYTLVCEEIILKDEENQEDILYFYQHKNAIIIGKNQNIYEEIKLEEVEEENIEIYRRLSGVGRSIMI</sequence>
<accession>A0A223MA32</accession>
<name>A0A223MA32_MESHO</name>
<feature type="domain" description="BPL/LPL catalytic" evidence="2">
    <location>
        <begin position="26"/>
        <end position="78"/>
    </location>
</feature>
<dbReference type="SUPFAM" id="SSF55681">
    <property type="entry name" value="Class II aaRS and biotin synthetases"/>
    <property type="match status" value="1"/>
</dbReference>
<evidence type="ECO:0000256" key="1">
    <source>
        <dbReference type="ARBA" id="ARBA00005085"/>
    </source>
</evidence>
<dbReference type="GO" id="GO:0009249">
    <property type="term" value="P:protein lipoylation"/>
    <property type="evidence" value="ECO:0007669"/>
    <property type="project" value="InterPro"/>
</dbReference>
<dbReference type="Proteomes" id="UP000215452">
    <property type="component" value="Chromosome"/>
</dbReference>
<dbReference type="PROSITE" id="PS51733">
    <property type="entry name" value="BPL_LPL_CATALYTIC"/>
    <property type="match status" value="1"/>
</dbReference>
<evidence type="ECO:0000313" key="4">
    <source>
        <dbReference type="Proteomes" id="UP000215452"/>
    </source>
</evidence>
<dbReference type="EC" id="6.3.1.20" evidence="3"/>
<comment type="pathway">
    <text evidence="1">Protein modification; protein lipoylation via exogenous pathway; protein N(6)-(lipoyl)lysine from lipoate: step 2/2.</text>
</comment>
<dbReference type="InterPro" id="IPR004143">
    <property type="entry name" value="BPL_LPL_catalytic"/>
</dbReference>